<dbReference type="Proteomes" id="UP001064048">
    <property type="component" value="Chromosome 16"/>
</dbReference>
<organism evidence="1 2">
    <name type="scientific">Choristoneura fumiferana</name>
    <name type="common">Spruce budworm moth</name>
    <name type="synonym">Archips fumiferana</name>
    <dbReference type="NCBI Taxonomy" id="7141"/>
    <lineage>
        <taxon>Eukaryota</taxon>
        <taxon>Metazoa</taxon>
        <taxon>Ecdysozoa</taxon>
        <taxon>Arthropoda</taxon>
        <taxon>Hexapoda</taxon>
        <taxon>Insecta</taxon>
        <taxon>Pterygota</taxon>
        <taxon>Neoptera</taxon>
        <taxon>Endopterygota</taxon>
        <taxon>Lepidoptera</taxon>
        <taxon>Glossata</taxon>
        <taxon>Ditrysia</taxon>
        <taxon>Tortricoidea</taxon>
        <taxon>Tortricidae</taxon>
        <taxon>Tortricinae</taxon>
        <taxon>Choristoneura</taxon>
    </lineage>
</organism>
<protein>
    <submittedName>
        <fullName evidence="1">Uncharacterized protein</fullName>
    </submittedName>
</protein>
<gene>
    <name evidence="1" type="ORF">MSG28_009571</name>
</gene>
<name>A0ACC0JBU6_CHOFU</name>
<proteinExistence type="predicted"/>
<reference evidence="1 2" key="1">
    <citation type="journal article" date="2022" name="Genome Biol. Evol.">
        <title>The Spruce Budworm Genome: Reconstructing the Evolutionary History of Antifreeze Proteins.</title>
        <authorList>
            <person name="Beliveau C."/>
            <person name="Gagne P."/>
            <person name="Picq S."/>
            <person name="Vernygora O."/>
            <person name="Keeling C.I."/>
            <person name="Pinkney K."/>
            <person name="Doucet D."/>
            <person name="Wen F."/>
            <person name="Johnston J.S."/>
            <person name="Maaroufi H."/>
            <person name="Boyle B."/>
            <person name="Laroche J."/>
            <person name="Dewar K."/>
            <person name="Juretic N."/>
            <person name="Blackburn G."/>
            <person name="Nisole A."/>
            <person name="Brunet B."/>
            <person name="Brandao M."/>
            <person name="Lumley L."/>
            <person name="Duan J."/>
            <person name="Quan G."/>
            <person name="Lucarotti C.J."/>
            <person name="Roe A.D."/>
            <person name="Sperling F.A.H."/>
            <person name="Levesque R.C."/>
            <person name="Cusson M."/>
        </authorList>
    </citation>
    <scope>NUCLEOTIDE SEQUENCE [LARGE SCALE GENOMIC DNA]</scope>
    <source>
        <strain evidence="1">Glfc:IPQL:Cfum</strain>
    </source>
</reference>
<accession>A0ACC0JBU6</accession>
<evidence type="ECO:0000313" key="2">
    <source>
        <dbReference type="Proteomes" id="UP001064048"/>
    </source>
</evidence>
<comment type="caution">
    <text evidence="1">The sequence shown here is derived from an EMBL/GenBank/DDBJ whole genome shotgun (WGS) entry which is preliminary data.</text>
</comment>
<evidence type="ECO:0000313" key="1">
    <source>
        <dbReference type="EMBL" id="KAI8421531.1"/>
    </source>
</evidence>
<sequence>MSSSSSDVECTPPELQEAANVAINNLFPAKSKEKYLKAYENFMKWRNEKKVNTFSENIFLAYFSELAKSKMPSSLWAIYSMVKFTVNVKHNVNIKNFSNLTAFLKRQSDGFKSKKSNVLTSENITQFLNEAPDDRYLATKIALILGVNGACRSTELYNLTKNDVTYHDDVILVKLRDTKTKIDRMFVIKNEYISIMEKYRALRPASATSDKFFLQFRNGKCFNQVIGRHKISTFPKEVAIFLNLANTEMYTGHCFRRTSATLLADAGANLLTMKRHGGWKSEKVVEGYIAESVTNKSHINDAINKRINYSTNVDQPSTSRQESNPQASYSLSSEQPAAAWNKPQTSTFSPTSVSSQPANSPSITNTQHEIQQTNINLPGQVTQPYTMLPVVRLTNHNHRFNLLLYVCGYLGSYSDKLKRWLWFVSLTTGSMVYGCVTLKMSSVWRWRNCMNTHILNKLSYRKVAVIGDEMSVALQQDEATTWLRSRDRGGCGKNKTGLSGEPWERPMSSRRIKLRLRINSRKLLLRKRGSRLEGTG</sequence>
<keyword evidence="2" id="KW-1185">Reference proteome</keyword>
<dbReference type="EMBL" id="CM046116">
    <property type="protein sequence ID" value="KAI8421531.1"/>
    <property type="molecule type" value="Genomic_DNA"/>
</dbReference>